<keyword evidence="2" id="KW-0413">Isomerase</keyword>
<organism evidence="2 4">
    <name type="scientific">Aneurinibacillus migulanus</name>
    <name type="common">Bacillus migulanus</name>
    <dbReference type="NCBI Taxonomy" id="47500"/>
    <lineage>
        <taxon>Bacteria</taxon>
        <taxon>Bacillati</taxon>
        <taxon>Bacillota</taxon>
        <taxon>Bacilli</taxon>
        <taxon>Bacillales</taxon>
        <taxon>Paenibacillaceae</taxon>
        <taxon>Aneurinibacillus group</taxon>
        <taxon>Aneurinibacillus</taxon>
    </lineage>
</organism>
<reference evidence="3 5" key="2">
    <citation type="submission" date="2016-10" db="EMBL/GenBank/DDBJ databases">
        <authorList>
            <person name="de Groot N.N."/>
        </authorList>
    </citation>
    <scope>NUCLEOTIDE SEQUENCE [LARGE SCALE GENOMIC DNA]</scope>
    <source>
        <strain evidence="3 5">DSM 2895</strain>
    </source>
</reference>
<dbReference type="GO" id="GO:0016853">
    <property type="term" value="F:isomerase activity"/>
    <property type="evidence" value="ECO:0007669"/>
    <property type="project" value="UniProtKB-KW"/>
</dbReference>
<dbReference type="OrthoDB" id="110795at2"/>
<dbReference type="GeneID" id="42308990"/>
<dbReference type="InterPro" id="IPR013022">
    <property type="entry name" value="Xyl_isomerase-like_TIM-brl"/>
</dbReference>
<dbReference type="PANTHER" id="PTHR12110">
    <property type="entry name" value="HYDROXYPYRUVATE ISOMERASE"/>
    <property type="match status" value="1"/>
</dbReference>
<dbReference type="PANTHER" id="PTHR12110:SF21">
    <property type="entry name" value="XYLOSE ISOMERASE-LIKE TIM BARREL DOMAIN-CONTAINING PROTEIN"/>
    <property type="match status" value="1"/>
</dbReference>
<feature type="domain" description="Xylose isomerase-like TIM barrel" evidence="1">
    <location>
        <begin position="22"/>
        <end position="247"/>
    </location>
</feature>
<dbReference type="EMBL" id="FNED01000014">
    <property type="protein sequence ID" value="SDJ22566.1"/>
    <property type="molecule type" value="Genomic_DNA"/>
</dbReference>
<dbReference type="InterPro" id="IPR036237">
    <property type="entry name" value="Xyl_isomerase-like_sf"/>
</dbReference>
<protein>
    <submittedName>
        <fullName evidence="3">Sugar phosphate isomerase/epimerase</fullName>
    </submittedName>
    <submittedName>
        <fullName evidence="2">Xylose isomerase</fullName>
    </submittedName>
</protein>
<dbReference type="EMBL" id="LGUG01000009">
    <property type="protein sequence ID" value="KON90974.1"/>
    <property type="molecule type" value="Genomic_DNA"/>
</dbReference>
<dbReference type="PATRIC" id="fig|47500.12.peg.354"/>
<dbReference type="AlphaFoldDB" id="A0A0D1VGA5"/>
<name>A0A0D1VGA5_ANEMI</name>
<dbReference type="RefSeq" id="WP_043064434.1">
    <property type="nucleotide sequence ID" value="NZ_LGUG01000009.1"/>
</dbReference>
<accession>A0A0D1VGA5</accession>
<proteinExistence type="predicted"/>
<dbReference type="SUPFAM" id="SSF51658">
    <property type="entry name" value="Xylose isomerase-like"/>
    <property type="match status" value="1"/>
</dbReference>
<gene>
    <name evidence="2" type="ORF">AF333_28075</name>
    <name evidence="3" type="ORF">SAMN04487909_1149</name>
</gene>
<keyword evidence="4" id="KW-1185">Reference proteome</keyword>
<dbReference type="Gene3D" id="3.20.20.150">
    <property type="entry name" value="Divalent-metal-dependent TIM barrel enzymes"/>
    <property type="match status" value="1"/>
</dbReference>
<evidence type="ECO:0000313" key="2">
    <source>
        <dbReference type="EMBL" id="KON90974.1"/>
    </source>
</evidence>
<dbReference type="Proteomes" id="UP000037269">
    <property type="component" value="Unassembled WGS sequence"/>
</dbReference>
<reference evidence="2 4" key="1">
    <citation type="submission" date="2015-07" db="EMBL/GenBank/DDBJ databases">
        <title>Fjat-14205 dsm 2895.</title>
        <authorList>
            <person name="Liu B."/>
            <person name="Wang J."/>
            <person name="Zhu Y."/>
            <person name="Liu G."/>
            <person name="Chen Q."/>
            <person name="Chen Z."/>
            <person name="Lan J."/>
            <person name="Che J."/>
            <person name="Ge C."/>
            <person name="Shi H."/>
            <person name="Pan Z."/>
            <person name="Liu X."/>
        </authorList>
    </citation>
    <scope>NUCLEOTIDE SEQUENCE [LARGE SCALE GENOMIC DNA]</scope>
    <source>
        <strain evidence="2 4">DSM 2895</strain>
    </source>
</reference>
<evidence type="ECO:0000313" key="5">
    <source>
        <dbReference type="Proteomes" id="UP000182836"/>
    </source>
</evidence>
<evidence type="ECO:0000313" key="4">
    <source>
        <dbReference type="Proteomes" id="UP000037269"/>
    </source>
</evidence>
<sequence length="271" mass="31047">MKKEICFSDLILLANPIEQNVEQLIECGADKVELLMDGPLWDAIDEQIAKMSRILPKYEVGYSIHPPAWDTSLTSENRTIREASFLEYKKAIQFAHMIEAEHVVIHPGFCVSPVFDKAIARKRAREAINQLCEIAKPLGVKLAVENVGYKGSSIFTEDEFVYFLDDIDETAGFLLDTGHAYLNSWDIPKLIRRIHNRLLAIHLHDNRGEKDEHMPIREGTMEWEQVFDVLKELQPSCQFILEYVTGTDLAKLEQGKQLLIQRLDLKSNIIV</sequence>
<dbReference type="Pfam" id="PF01261">
    <property type="entry name" value="AP_endonuc_2"/>
    <property type="match status" value="1"/>
</dbReference>
<evidence type="ECO:0000313" key="3">
    <source>
        <dbReference type="EMBL" id="SDJ22566.1"/>
    </source>
</evidence>
<dbReference type="STRING" id="47500.AF333_28075"/>
<evidence type="ECO:0000259" key="1">
    <source>
        <dbReference type="Pfam" id="PF01261"/>
    </source>
</evidence>
<dbReference type="Proteomes" id="UP000182836">
    <property type="component" value="Unassembled WGS sequence"/>
</dbReference>
<dbReference type="InterPro" id="IPR050312">
    <property type="entry name" value="IolE/XylAMocC-like"/>
</dbReference>